<dbReference type="GO" id="GO:0042245">
    <property type="term" value="P:RNA repair"/>
    <property type="evidence" value="ECO:0007669"/>
    <property type="project" value="UniProtKB-KW"/>
</dbReference>
<evidence type="ECO:0000256" key="5">
    <source>
        <dbReference type="ARBA" id="ARBA00022723"/>
    </source>
</evidence>
<dbReference type="SUPFAM" id="SSF81891">
    <property type="entry name" value="Poly A polymerase C-terminal region-like"/>
    <property type="match status" value="1"/>
</dbReference>
<gene>
    <name evidence="14" type="ORF">KL86SPO_50718</name>
</gene>
<dbReference type="InterPro" id="IPR050124">
    <property type="entry name" value="tRNA_CCA-adding_enzyme"/>
</dbReference>
<keyword evidence="7" id="KW-0692">RNA repair</keyword>
<dbReference type="Gene3D" id="3.30.460.10">
    <property type="entry name" value="Beta Polymerase, domain 2"/>
    <property type="match status" value="1"/>
</dbReference>
<evidence type="ECO:0000256" key="1">
    <source>
        <dbReference type="ARBA" id="ARBA00001946"/>
    </source>
</evidence>
<evidence type="ECO:0000256" key="8">
    <source>
        <dbReference type="ARBA" id="ARBA00022840"/>
    </source>
</evidence>
<dbReference type="SUPFAM" id="SSF81301">
    <property type="entry name" value="Nucleotidyltransferase"/>
    <property type="match status" value="1"/>
</dbReference>
<dbReference type="EMBL" id="FMJE01000005">
    <property type="protein sequence ID" value="SCM82946.1"/>
    <property type="molecule type" value="Genomic_DNA"/>
</dbReference>
<dbReference type="CDD" id="cd05398">
    <property type="entry name" value="NT_ClassII-CCAase"/>
    <property type="match status" value="1"/>
</dbReference>
<dbReference type="InterPro" id="IPR002646">
    <property type="entry name" value="PolA_pol_head_dom"/>
</dbReference>
<evidence type="ECO:0000259" key="13">
    <source>
        <dbReference type="Pfam" id="PF12627"/>
    </source>
</evidence>
<dbReference type="Gene3D" id="1.10.3090.10">
    <property type="entry name" value="cca-adding enzyme, domain 2"/>
    <property type="match status" value="1"/>
</dbReference>
<dbReference type="RefSeq" id="WP_288185498.1">
    <property type="nucleotide sequence ID" value="NZ_LT608335.1"/>
</dbReference>
<evidence type="ECO:0000259" key="12">
    <source>
        <dbReference type="Pfam" id="PF01743"/>
    </source>
</evidence>
<keyword evidence="6" id="KW-0547">Nucleotide-binding</keyword>
<keyword evidence="2 11" id="KW-0808">Transferase</keyword>
<keyword evidence="3" id="KW-0819">tRNA processing</keyword>
<accession>A0A212LZK3</accession>
<keyword evidence="10 11" id="KW-0694">RNA-binding</keyword>
<comment type="cofactor">
    <cofactor evidence="1">
        <name>Mg(2+)</name>
        <dbReference type="ChEBI" id="CHEBI:18420"/>
    </cofactor>
</comment>
<keyword evidence="8" id="KW-0067">ATP-binding</keyword>
<evidence type="ECO:0000256" key="11">
    <source>
        <dbReference type="RuleBase" id="RU003953"/>
    </source>
</evidence>
<dbReference type="InterPro" id="IPR043519">
    <property type="entry name" value="NT_sf"/>
</dbReference>
<keyword evidence="5" id="KW-0479">Metal-binding</keyword>
<feature type="domain" description="tRNA nucleotidyltransferase/poly(A) polymerase RNA and SrmB- binding" evidence="13">
    <location>
        <begin position="170"/>
        <end position="231"/>
    </location>
</feature>
<dbReference type="PANTHER" id="PTHR47545">
    <property type="entry name" value="MULTIFUNCTIONAL CCA PROTEIN"/>
    <property type="match status" value="1"/>
</dbReference>
<dbReference type="Pfam" id="PF01743">
    <property type="entry name" value="PolyA_pol"/>
    <property type="match status" value="1"/>
</dbReference>
<keyword evidence="4" id="KW-0548">Nucleotidyltransferase</keyword>
<evidence type="ECO:0000256" key="6">
    <source>
        <dbReference type="ARBA" id="ARBA00022741"/>
    </source>
</evidence>
<evidence type="ECO:0000313" key="14">
    <source>
        <dbReference type="EMBL" id="SCM82946.1"/>
    </source>
</evidence>
<dbReference type="GO" id="GO:0016779">
    <property type="term" value="F:nucleotidyltransferase activity"/>
    <property type="evidence" value="ECO:0007669"/>
    <property type="project" value="UniProtKB-KW"/>
</dbReference>
<evidence type="ECO:0000256" key="7">
    <source>
        <dbReference type="ARBA" id="ARBA00022800"/>
    </source>
</evidence>
<evidence type="ECO:0000256" key="10">
    <source>
        <dbReference type="ARBA" id="ARBA00022884"/>
    </source>
</evidence>
<keyword evidence="9" id="KW-0460">Magnesium</keyword>
<proteinExistence type="inferred from homology"/>
<dbReference type="GO" id="GO:0005524">
    <property type="term" value="F:ATP binding"/>
    <property type="evidence" value="ECO:0007669"/>
    <property type="project" value="UniProtKB-KW"/>
</dbReference>
<comment type="similarity">
    <text evidence="11">Belongs to the tRNA nucleotidyltransferase/poly(A) polymerase family.</text>
</comment>
<reference evidence="14" key="1">
    <citation type="submission" date="2016-08" db="EMBL/GenBank/DDBJ databases">
        <authorList>
            <person name="Seilhamer J.J."/>
        </authorList>
    </citation>
    <scope>NUCLEOTIDE SEQUENCE</scope>
    <source>
        <strain evidence="14">86</strain>
    </source>
</reference>
<evidence type="ECO:0000256" key="4">
    <source>
        <dbReference type="ARBA" id="ARBA00022695"/>
    </source>
</evidence>
<dbReference type="GO" id="GO:0046872">
    <property type="term" value="F:metal ion binding"/>
    <property type="evidence" value="ECO:0007669"/>
    <property type="project" value="UniProtKB-KW"/>
</dbReference>
<protein>
    <submittedName>
        <fullName evidence="14">tRNA nucleotidyltransferase/poly(A) polymerase</fullName>
    </submittedName>
</protein>
<organism evidence="14">
    <name type="scientific">uncultured Sporomusa sp</name>
    <dbReference type="NCBI Taxonomy" id="307249"/>
    <lineage>
        <taxon>Bacteria</taxon>
        <taxon>Bacillati</taxon>
        <taxon>Bacillota</taxon>
        <taxon>Negativicutes</taxon>
        <taxon>Selenomonadales</taxon>
        <taxon>Sporomusaceae</taxon>
        <taxon>Sporomusa</taxon>
        <taxon>environmental samples</taxon>
    </lineage>
</organism>
<dbReference type="PANTHER" id="PTHR47545:SF1">
    <property type="entry name" value="MULTIFUNCTIONAL CCA PROTEIN"/>
    <property type="match status" value="1"/>
</dbReference>
<feature type="domain" description="Poly A polymerase head" evidence="12">
    <location>
        <begin position="22"/>
        <end position="146"/>
    </location>
</feature>
<dbReference type="GO" id="GO:0003723">
    <property type="term" value="F:RNA binding"/>
    <property type="evidence" value="ECO:0007669"/>
    <property type="project" value="UniProtKB-KW"/>
</dbReference>
<dbReference type="GO" id="GO:0008033">
    <property type="term" value="P:tRNA processing"/>
    <property type="evidence" value="ECO:0007669"/>
    <property type="project" value="UniProtKB-KW"/>
</dbReference>
<dbReference type="AlphaFoldDB" id="A0A212LZK3"/>
<dbReference type="Pfam" id="PF12627">
    <property type="entry name" value="PolyA_pol_RNAbd"/>
    <property type="match status" value="1"/>
</dbReference>
<evidence type="ECO:0000256" key="3">
    <source>
        <dbReference type="ARBA" id="ARBA00022694"/>
    </source>
</evidence>
<sequence length="394" mass="42804">MSGEVLTERVFAETILANGGRLYRVGGCVRDMVMGIAPKDIDFCVVGMVKKNFRQLFPEASECGKYFPVFWLNVDGRRCEVAFARTERKAGSGYKGFKIASNPKITIEADLFRRDTTVNSIAIDCLTGEVVDPFGGVQDIKNKLLRATGPQFADDPIRALRLASQAARLGFAIDADTLTLASAAAAELSDEPAERILTEMVKVMQAAQAPARFFEVLAQSRLLDIAFTEMAQLSREEFALAMTRLDAVANVTASPKVRFAALGLTIGPEGLACWNKRMTLPGDWLQAAAAAGKVAALLEHPDPEKIAVAIDSLRRGSLTVAEFDIVSQAAQAGIPALEPFKTALALLPGAIPAELQGRDRGEWLRRKQSTIIAEIWLDKIDKEATHLLTQRDSV</sequence>
<evidence type="ECO:0000256" key="9">
    <source>
        <dbReference type="ARBA" id="ARBA00022842"/>
    </source>
</evidence>
<dbReference type="InterPro" id="IPR032828">
    <property type="entry name" value="PolyA_RNA-bd"/>
</dbReference>
<name>A0A212LZK3_9FIRM</name>
<evidence type="ECO:0000256" key="2">
    <source>
        <dbReference type="ARBA" id="ARBA00022679"/>
    </source>
</evidence>